<feature type="region of interest" description="Disordered" evidence="1">
    <location>
        <begin position="338"/>
        <end position="470"/>
    </location>
</feature>
<dbReference type="EMBL" id="JBBCAQ010000018">
    <property type="protein sequence ID" value="KAK7595323.1"/>
    <property type="molecule type" value="Genomic_DNA"/>
</dbReference>
<feature type="compositionally biased region" description="Gly residues" evidence="1">
    <location>
        <begin position="458"/>
        <end position="467"/>
    </location>
</feature>
<protein>
    <submittedName>
        <fullName evidence="2">Uncharacterized protein</fullName>
    </submittedName>
</protein>
<feature type="region of interest" description="Disordered" evidence="1">
    <location>
        <begin position="301"/>
        <end position="326"/>
    </location>
</feature>
<comment type="caution">
    <text evidence="2">The sequence shown here is derived from an EMBL/GenBank/DDBJ whole genome shotgun (WGS) entry which is preliminary data.</text>
</comment>
<dbReference type="AlphaFoldDB" id="A0AAN9TYM3"/>
<name>A0AAN9TYM3_9HEMI</name>
<feature type="compositionally biased region" description="Basic and acidic residues" evidence="1">
    <location>
        <begin position="438"/>
        <end position="449"/>
    </location>
</feature>
<gene>
    <name evidence="2" type="ORF">V9T40_013148</name>
</gene>
<keyword evidence="3" id="KW-1185">Reference proteome</keyword>
<feature type="compositionally biased region" description="Gly residues" evidence="1">
    <location>
        <begin position="374"/>
        <end position="384"/>
    </location>
</feature>
<feature type="compositionally biased region" description="Low complexity" evidence="1">
    <location>
        <begin position="385"/>
        <end position="417"/>
    </location>
</feature>
<reference evidence="2 3" key="1">
    <citation type="submission" date="2024-03" db="EMBL/GenBank/DDBJ databases">
        <title>Adaptation during the transition from Ophiocordyceps entomopathogen to insect associate is accompanied by gene loss and intensified selection.</title>
        <authorList>
            <person name="Ward C.M."/>
            <person name="Onetto C.A."/>
            <person name="Borneman A.R."/>
        </authorList>
    </citation>
    <scope>NUCLEOTIDE SEQUENCE [LARGE SCALE GENOMIC DNA]</scope>
    <source>
        <strain evidence="2">AWRI1</strain>
        <tissue evidence="2">Single Adult Female</tissue>
    </source>
</reference>
<sequence>MKWPCATDSYPRTFRSKPFYLEDLSHREETIANQYSDRPHPFTSYSVTRINPLYIDETNVDSRYIYDSIDDEECTGQACKTEYLHSSPLRDDSIAVIKHDPDLIRSILVSVRLGRCHQRSSNGLTPIPEGKVDSIPRPVWPNDDSTDNVESAASHLPTKEQRRNRHHRRPARSPSFADSKSDGGAPIKADRRPHRSRPADSTAALLPPALSHILRELSHNINNAMENADRVEIPADAVLRSLRTKINSCLETISAKEAADYAADSVADLYERASGDSGCVVGERSVVATLSRAFSFVNAFHKDGSHPHQPRNGRPDDQQEDDDDDEDVEKGRLMLLKRLGRFPPPAAVAPNGYTTSSSHPGYERLQRSSSASGSGSGAGSGSGSGSSSSCASTSGFSDLTHTPVSSNSSTSDSPPASRLVESSHCGPGPRPDAPSSVRKVDVYQPKRSESSSSSSGVSGEGSAGSGGVEADLRNECNDVKAVGIPSFTSPFPYHAVRSQTTASGDVPSRSGSTCSIVAEGVGCLVAATTIHSKTDTLLSTPKPQILAKNVVAPKCGCHKAKMGATRTSNKEIGGHNNA</sequence>
<organism evidence="2 3">
    <name type="scientific">Parthenolecanium corni</name>
    <dbReference type="NCBI Taxonomy" id="536013"/>
    <lineage>
        <taxon>Eukaryota</taxon>
        <taxon>Metazoa</taxon>
        <taxon>Ecdysozoa</taxon>
        <taxon>Arthropoda</taxon>
        <taxon>Hexapoda</taxon>
        <taxon>Insecta</taxon>
        <taxon>Pterygota</taxon>
        <taxon>Neoptera</taxon>
        <taxon>Paraneoptera</taxon>
        <taxon>Hemiptera</taxon>
        <taxon>Sternorrhyncha</taxon>
        <taxon>Coccoidea</taxon>
        <taxon>Coccidae</taxon>
        <taxon>Parthenolecanium</taxon>
    </lineage>
</organism>
<evidence type="ECO:0000313" key="3">
    <source>
        <dbReference type="Proteomes" id="UP001367676"/>
    </source>
</evidence>
<proteinExistence type="predicted"/>
<evidence type="ECO:0000313" key="2">
    <source>
        <dbReference type="EMBL" id="KAK7595323.1"/>
    </source>
</evidence>
<evidence type="ECO:0000256" key="1">
    <source>
        <dbReference type="SAM" id="MobiDB-lite"/>
    </source>
</evidence>
<accession>A0AAN9TYM3</accession>
<dbReference type="Proteomes" id="UP001367676">
    <property type="component" value="Unassembled WGS sequence"/>
</dbReference>
<feature type="region of interest" description="Disordered" evidence="1">
    <location>
        <begin position="118"/>
        <end position="204"/>
    </location>
</feature>
<feature type="compositionally biased region" description="Basic residues" evidence="1">
    <location>
        <begin position="162"/>
        <end position="171"/>
    </location>
</feature>